<protein>
    <submittedName>
        <fullName evidence="9">Alpha-glucosidase</fullName>
    </submittedName>
</protein>
<dbReference type="InterPro" id="IPR000322">
    <property type="entry name" value="Glyco_hydro_31_TIM"/>
</dbReference>
<keyword evidence="10" id="KW-1185">Reference proteome</keyword>
<comment type="similarity">
    <text evidence="1 4">Belongs to the glycosyl hydrolase 31 family.</text>
</comment>
<dbReference type="PANTHER" id="PTHR22762:SF166">
    <property type="entry name" value="ALPHA-GLUCOSIDASE"/>
    <property type="match status" value="1"/>
</dbReference>
<dbReference type="InterPro" id="IPR017853">
    <property type="entry name" value="GH"/>
</dbReference>
<dbReference type="InterPro" id="IPR011013">
    <property type="entry name" value="Gal_mutarotase_sf_dom"/>
</dbReference>
<dbReference type="PANTHER" id="PTHR22762">
    <property type="entry name" value="ALPHA-GLUCOSIDASE"/>
    <property type="match status" value="1"/>
</dbReference>
<dbReference type="PROSITE" id="PS00129">
    <property type="entry name" value="GLYCOSYL_HYDROL_F31_1"/>
    <property type="match status" value="1"/>
</dbReference>
<evidence type="ECO:0000256" key="4">
    <source>
        <dbReference type="RuleBase" id="RU361185"/>
    </source>
</evidence>
<dbReference type="CDD" id="cd14752">
    <property type="entry name" value="GH31_N"/>
    <property type="match status" value="1"/>
</dbReference>
<keyword evidence="3 4" id="KW-0326">Glycosidase</keyword>
<comment type="caution">
    <text evidence="9">The sequence shown here is derived from an EMBL/GenBank/DDBJ whole genome shotgun (WGS) entry which is preliminary data.</text>
</comment>
<dbReference type="RefSeq" id="WP_206867584.1">
    <property type="nucleotide sequence ID" value="NZ_BMBA01000001.1"/>
</dbReference>
<name>A0ABQ1E479_9CLOT</name>
<organism evidence="9 10">
    <name type="scientific">Clostridium zeae</name>
    <dbReference type="NCBI Taxonomy" id="2759022"/>
    <lineage>
        <taxon>Bacteria</taxon>
        <taxon>Bacillati</taxon>
        <taxon>Bacillota</taxon>
        <taxon>Clostridia</taxon>
        <taxon>Eubacteriales</taxon>
        <taxon>Clostridiaceae</taxon>
        <taxon>Clostridium</taxon>
    </lineage>
</organism>
<keyword evidence="2 4" id="KW-0378">Hydrolase</keyword>
<evidence type="ECO:0000313" key="9">
    <source>
        <dbReference type="EMBL" id="GFZ29543.1"/>
    </source>
</evidence>
<dbReference type="SUPFAM" id="SSF51445">
    <property type="entry name" value="(Trans)glycosidases"/>
    <property type="match status" value="1"/>
</dbReference>
<evidence type="ECO:0000256" key="2">
    <source>
        <dbReference type="ARBA" id="ARBA00022801"/>
    </source>
</evidence>
<dbReference type="Proteomes" id="UP000663802">
    <property type="component" value="Unassembled WGS sequence"/>
</dbReference>
<dbReference type="Gene3D" id="2.60.40.1760">
    <property type="entry name" value="glycosyl hydrolase (family 31)"/>
    <property type="match status" value="1"/>
</dbReference>
<dbReference type="CDD" id="cd06604">
    <property type="entry name" value="GH31_glucosidase_II_MalA"/>
    <property type="match status" value="1"/>
</dbReference>
<feature type="domain" description="Glycoside hydrolase family 31 TIM barrel" evidence="5">
    <location>
        <begin position="250"/>
        <end position="573"/>
    </location>
</feature>
<sequence length="784" mass="91307">MFGKIVSHRVENNKIYFDFEKNKGIIEVINPMIVNVFCPLKYDNHYSRAVEDLNIEPCEIIVEEKNSYIEIKTEVLLIRVYDDFKVDFYNIEGKILCEDFREERAPFRRRGTISDAQDEGHNVDKQADKHKIEVVKRLFGDEKFYGLGEKTGHLNKRGYYYEMWNTDDPTPHVESHKSLYKSIPYFVTLRDESVFGIFFDNTFKTYFDMGKENSAYYYFGADDGNFDYYFIGGNNIQSILKGYTDLTGKTPLPQMWTLGYQQSRWAYSPAGRVKEIAKNFREKDIPCDTIHLDIDYMENFKVFTWDKERFPDEKKLLNELSEDGFKIVTIIDPGVKKEKNYDIYETGLKNGYFATEKDGITYVNKVWPGDSVFPDFSKKDTRAWWAENQKLLLDSGVSGVWNDMNEPASFNGPLPDDVQFENEGRNTDHTEIHNVYGHLMAKATFEGIKKHSGKRPFVITRAAYAGTQKYSTVWTGDNQSFWDHLRMSIPMLLNLGMSGISFCGTDVGGFSFDCTPELLSRWVQVGAFTPLFRNHSGSNTRDQEPWAFDEETLNINRKYIKLRYKLLPYLYDLLWSGETTGLPVMRPLVLHYEKDKEVYEINDQFLFGENILVAPILEQGKKIRTVYLPEGQWVDYWTKEVIAGGKYILKEAPLDICPVYIRKGSIVPNYPVQSYVGEKDIKELTLDIYPGEGQYVHYVDDKESYKYKDGEYTLYEFMMKCDEEVTIDINVRHEAYKAYDSFKVILNCDTTKEIYFNEESLSFAKIDNKIEFIIPAVSGKLILK</sequence>
<dbReference type="Pfam" id="PF17137">
    <property type="entry name" value="DUF5110"/>
    <property type="match status" value="1"/>
</dbReference>
<dbReference type="InterPro" id="IPR030458">
    <property type="entry name" value="Glyco_hydro_31_AS"/>
</dbReference>
<evidence type="ECO:0000259" key="7">
    <source>
        <dbReference type="Pfam" id="PF17137"/>
    </source>
</evidence>
<dbReference type="Pfam" id="PF21365">
    <property type="entry name" value="Glyco_hydro_31_3rd"/>
    <property type="match status" value="1"/>
</dbReference>
<dbReference type="InterPro" id="IPR048395">
    <property type="entry name" value="Glyco_hydro_31_C"/>
</dbReference>
<dbReference type="InterPro" id="IPR013780">
    <property type="entry name" value="Glyco_hydro_b"/>
</dbReference>
<evidence type="ECO:0000259" key="6">
    <source>
        <dbReference type="Pfam" id="PF13802"/>
    </source>
</evidence>
<evidence type="ECO:0000256" key="3">
    <source>
        <dbReference type="ARBA" id="ARBA00023295"/>
    </source>
</evidence>
<dbReference type="Gene3D" id="2.60.40.1180">
    <property type="entry name" value="Golgi alpha-mannosidase II"/>
    <property type="match status" value="2"/>
</dbReference>
<evidence type="ECO:0000259" key="8">
    <source>
        <dbReference type="Pfam" id="PF21365"/>
    </source>
</evidence>
<feature type="domain" description="Glycoside hydrolase family 31 N-terminal" evidence="6">
    <location>
        <begin position="26"/>
        <end position="208"/>
    </location>
</feature>
<dbReference type="InterPro" id="IPR025887">
    <property type="entry name" value="Glyco_hydro_31_N_dom"/>
</dbReference>
<dbReference type="SUPFAM" id="SSF51011">
    <property type="entry name" value="Glycosyl hydrolase domain"/>
    <property type="match status" value="1"/>
</dbReference>
<gene>
    <name evidence="9" type="ORF">CSC2_00690</name>
</gene>
<dbReference type="Gene3D" id="3.20.20.80">
    <property type="entry name" value="Glycosidases"/>
    <property type="match status" value="1"/>
</dbReference>
<dbReference type="Pfam" id="PF01055">
    <property type="entry name" value="Glyco_hydro_31_2nd"/>
    <property type="match status" value="1"/>
</dbReference>
<feature type="domain" description="DUF5110" evidence="7">
    <location>
        <begin position="683"/>
        <end position="747"/>
    </location>
</feature>
<accession>A0ABQ1E479</accession>
<feature type="domain" description="Glycosyl hydrolase family 31 C-terminal" evidence="8">
    <location>
        <begin position="581"/>
        <end position="667"/>
    </location>
</feature>
<dbReference type="Pfam" id="PF13802">
    <property type="entry name" value="Gal_mutarotas_2"/>
    <property type="match status" value="1"/>
</dbReference>
<evidence type="ECO:0000313" key="10">
    <source>
        <dbReference type="Proteomes" id="UP000663802"/>
    </source>
</evidence>
<evidence type="ECO:0000256" key="1">
    <source>
        <dbReference type="ARBA" id="ARBA00007806"/>
    </source>
</evidence>
<evidence type="ECO:0000259" key="5">
    <source>
        <dbReference type="Pfam" id="PF01055"/>
    </source>
</evidence>
<reference evidence="9 10" key="1">
    <citation type="journal article" date="2021" name="Int. J. Syst. Evol. Microbiol.">
        <title>Clostridium zeae sp. nov., isolated from corn silage.</title>
        <authorList>
            <person name="Kobayashi H."/>
            <person name="Tanizawa Y."/>
            <person name="Yagura M."/>
            <person name="Sakamoto M."/>
            <person name="Ohkuma M."/>
            <person name="Tohno M."/>
        </authorList>
    </citation>
    <scope>NUCLEOTIDE SEQUENCE [LARGE SCALE GENOMIC DNA]</scope>
    <source>
        <strain evidence="9 10">CSC2</strain>
    </source>
</reference>
<proteinExistence type="inferred from homology"/>
<dbReference type="InterPro" id="IPR033403">
    <property type="entry name" value="DUF5110"/>
</dbReference>
<dbReference type="EMBL" id="BMBA01000001">
    <property type="protein sequence ID" value="GFZ29543.1"/>
    <property type="molecule type" value="Genomic_DNA"/>
</dbReference>
<dbReference type="SUPFAM" id="SSF74650">
    <property type="entry name" value="Galactose mutarotase-like"/>
    <property type="match status" value="1"/>
</dbReference>